<dbReference type="InterPro" id="IPR026017">
    <property type="entry name" value="Lumazine-bd_dom"/>
</dbReference>
<comment type="pathway">
    <text evidence="3">Cofactor biosynthesis; riboflavin biosynthesis; riboflavin from 2-hydroxy-3-oxobutyl phosphate and 5-amino-6-(D-ribitylamino)uracil: step 2/2.</text>
</comment>
<comment type="function">
    <text evidence="2">Catalyzes the dismutation of two molecules of 6,7-dimethyl-8-ribityllumazine, resulting in the formation of riboflavin and 5-amino-6-(D-ribitylamino)uracil.</text>
</comment>
<dbReference type="OrthoDB" id="9788537at2"/>
<evidence type="ECO:0000256" key="2">
    <source>
        <dbReference type="ARBA" id="ARBA00002803"/>
    </source>
</evidence>
<dbReference type="PIRSF" id="PIRSF000498">
    <property type="entry name" value="Riboflavin_syn_A"/>
    <property type="match status" value="1"/>
</dbReference>
<keyword evidence="6" id="KW-0686">Riboflavin biosynthesis</keyword>
<dbReference type="AlphaFoldDB" id="A0A517P5M3"/>
<dbReference type="GO" id="GO:0009231">
    <property type="term" value="P:riboflavin biosynthetic process"/>
    <property type="evidence" value="ECO:0007669"/>
    <property type="project" value="UniProtKB-KW"/>
</dbReference>
<dbReference type="InterPro" id="IPR001783">
    <property type="entry name" value="Lumazine-bd"/>
</dbReference>
<evidence type="ECO:0000256" key="1">
    <source>
        <dbReference type="ARBA" id="ARBA00000968"/>
    </source>
</evidence>
<name>A0A517P5M3_9PLAN</name>
<dbReference type="FunFam" id="2.40.30.20:FF:000004">
    <property type="entry name" value="Riboflavin synthase, alpha subunit"/>
    <property type="match status" value="1"/>
</dbReference>
<dbReference type="EC" id="2.5.1.9" evidence="4 9"/>
<evidence type="ECO:0000256" key="9">
    <source>
        <dbReference type="NCBIfam" id="TIGR00187"/>
    </source>
</evidence>
<dbReference type="Proteomes" id="UP000318741">
    <property type="component" value="Chromosome"/>
</dbReference>
<keyword evidence="7" id="KW-0808">Transferase</keyword>
<proteinExistence type="predicted"/>
<dbReference type="KEGG" id="acaf:CA12_07380"/>
<dbReference type="NCBIfam" id="TIGR00187">
    <property type="entry name" value="ribE"/>
    <property type="match status" value="1"/>
</dbReference>
<evidence type="ECO:0000256" key="5">
    <source>
        <dbReference type="ARBA" id="ARBA00013950"/>
    </source>
</evidence>
<evidence type="ECO:0000256" key="6">
    <source>
        <dbReference type="ARBA" id="ARBA00022619"/>
    </source>
</evidence>
<evidence type="ECO:0000313" key="12">
    <source>
        <dbReference type="EMBL" id="QDT14661.1"/>
    </source>
</evidence>
<dbReference type="PROSITE" id="PS51177">
    <property type="entry name" value="LUMAZINE_BIND"/>
    <property type="match status" value="2"/>
</dbReference>
<feature type="domain" description="Lumazine-binding" evidence="11">
    <location>
        <begin position="107"/>
        <end position="208"/>
    </location>
</feature>
<evidence type="ECO:0000259" key="11">
    <source>
        <dbReference type="PROSITE" id="PS51177"/>
    </source>
</evidence>
<protein>
    <recommendedName>
        <fullName evidence="5 9">Riboflavin synthase</fullName>
        <ecNumber evidence="4 9">2.5.1.9</ecNumber>
    </recommendedName>
</protein>
<evidence type="ECO:0000256" key="10">
    <source>
        <dbReference type="PROSITE-ProRule" id="PRU00524"/>
    </source>
</evidence>
<dbReference type="GO" id="GO:0004746">
    <property type="term" value="F:riboflavin synthase activity"/>
    <property type="evidence" value="ECO:0007669"/>
    <property type="project" value="UniProtKB-UniRule"/>
</dbReference>
<gene>
    <name evidence="12" type="primary">ribE</name>
    <name evidence="12" type="ORF">CA12_07380</name>
</gene>
<dbReference type="InterPro" id="IPR023366">
    <property type="entry name" value="ATP_synth_asu-like_sf"/>
</dbReference>
<dbReference type="InterPro" id="IPR017938">
    <property type="entry name" value="Riboflavin_synthase-like_b-brl"/>
</dbReference>
<accession>A0A517P5M3</accession>
<feature type="repeat" description="Lumazine-binding" evidence="10">
    <location>
        <begin position="107"/>
        <end position="208"/>
    </location>
</feature>
<dbReference type="RefSeq" id="WP_145357535.1">
    <property type="nucleotide sequence ID" value="NZ_CP036265.1"/>
</dbReference>
<dbReference type="EMBL" id="CP036265">
    <property type="protein sequence ID" value="QDT14661.1"/>
    <property type="molecule type" value="Genomic_DNA"/>
</dbReference>
<evidence type="ECO:0000313" key="13">
    <source>
        <dbReference type="Proteomes" id="UP000318741"/>
    </source>
</evidence>
<evidence type="ECO:0000256" key="3">
    <source>
        <dbReference type="ARBA" id="ARBA00004887"/>
    </source>
</evidence>
<feature type="repeat" description="Lumazine-binding" evidence="10">
    <location>
        <begin position="1"/>
        <end position="106"/>
    </location>
</feature>
<dbReference type="CDD" id="cd00402">
    <property type="entry name" value="Riboflavin_synthase_like"/>
    <property type="match status" value="1"/>
</dbReference>
<dbReference type="SUPFAM" id="SSF63380">
    <property type="entry name" value="Riboflavin synthase domain-like"/>
    <property type="match status" value="2"/>
</dbReference>
<dbReference type="PANTHER" id="PTHR21098:SF12">
    <property type="entry name" value="RIBOFLAVIN SYNTHASE"/>
    <property type="match status" value="1"/>
</dbReference>
<dbReference type="NCBIfam" id="NF006767">
    <property type="entry name" value="PRK09289.1"/>
    <property type="match status" value="1"/>
</dbReference>
<keyword evidence="8" id="KW-0677">Repeat</keyword>
<sequence length="217" mass="22772">MFTGLVEAKAVVHRLDERGSDVRLTLAVPPANGRGEPLAGDVKLGDSVALNGCCLTVVEIAGPAGELWSFEAGAETLSRTNLGELSEGRGVNVERALRAGDRLGGHLVQGHVDAVGTVAKLDRDGEWLNMHFTAPANVAELLVDKGSVCVDGVSLTVCEPHLGPDGDGGFYVALIPHTLHETTLGDRSVGDRVNFEADVLGKYVQKLLAPHLARAGR</sequence>
<comment type="catalytic activity">
    <reaction evidence="1">
        <text>2 6,7-dimethyl-8-(1-D-ribityl)lumazine + H(+) = 5-amino-6-(D-ribitylamino)uracil + riboflavin</text>
        <dbReference type="Rhea" id="RHEA:20772"/>
        <dbReference type="ChEBI" id="CHEBI:15378"/>
        <dbReference type="ChEBI" id="CHEBI:15934"/>
        <dbReference type="ChEBI" id="CHEBI:57986"/>
        <dbReference type="ChEBI" id="CHEBI:58201"/>
        <dbReference type="EC" id="2.5.1.9"/>
    </reaction>
</comment>
<organism evidence="12 13">
    <name type="scientific">Alienimonas californiensis</name>
    <dbReference type="NCBI Taxonomy" id="2527989"/>
    <lineage>
        <taxon>Bacteria</taxon>
        <taxon>Pseudomonadati</taxon>
        <taxon>Planctomycetota</taxon>
        <taxon>Planctomycetia</taxon>
        <taxon>Planctomycetales</taxon>
        <taxon>Planctomycetaceae</taxon>
        <taxon>Alienimonas</taxon>
    </lineage>
</organism>
<dbReference type="PANTHER" id="PTHR21098">
    <property type="entry name" value="RIBOFLAVIN SYNTHASE ALPHA CHAIN"/>
    <property type="match status" value="1"/>
</dbReference>
<feature type="domain" description="Lumazine-binding" evidence="11">
    <location>
        <begin position="1"/>
        <end position="106"/>
    </location>
</feature>
<evidence type="ECO:0000256" key="8">
    <source>
        <dbReference type="ARBA" id="ARBA00022737"/>
    </source>
</evidence>
<evidence type="ECO:0000256" key="7">
    <source>
        <dbReference type="ARBA" id="ARBA00022679"/>
    </source>
</evidence>
<reference evidence="12 13" key="1">
    <citation type="submission" date="2019-02" db="EMBL/GenBank/DDBJ databases">
        <title>Deep-cultivation of Planctomycetes and their phenomic and genomic characterization uncovers novel biology.</title>
        <authorList>
            <person name="Wiegand S."/>
            <person name="Jogler M."/>
            <person name="Boedeker C."/>
            <person name="Pinto D."/>
            <person name="Vollmers J."/>
            <person name="Rivas-Marin E."/>
            <person name="Kohn T."/>
            <person name="Peeters S.H."/>
            <person name="Heuer A."/>
            <person name="Rast P."/>
            <person name="Oberbeckmann S."/>
            <person name="Bunk B."/>
            <person name="Jeske O."/>
            <person name="Meyerdierks A."/>
            <person name="Storesund J.E."/>
            <person name="Kallscheuer N."/>
            <person name="Luecker S."/>
            <person name="Lage O.M."/>
            <person name="Pohl T."/>
            <person name="Merkel B.J."/>
            <person name="Hornburger P."/>
            <person name="Mueller R.-W."/>
            <person name="Bruemmer F."/>
            <person name="Labrenz M."/>
            <person name="Spormann A.M."/>
            <person name="Op den Camp H."/>
            <person name="Overmann J."/>
            <person name="Amann R."/>
            <person name="Jetten M.S.M."/>
            <person name="Mascher T."/>
            <person name="Medema M.H."/>
            <person name="Devos D.P."/>
            <person name="Kaster A.-K."/>
            <person name="Ovreas L."/>
            <person name="Rohde M."/>
            <person name="Galperin M.Y."/>
            <person name="Jogler C."/>
        </authorList>
    </citation>
    <scope>NUCLEOTIDE SEQUENCE [LARGE SCALE GENOMIC DNA]</scope>
    <source>
        <strain evidence="12 13">CA12</strain>
    </source>
</reference>
<dbReference type="Pfam" id="PF00677">
    <property type="entry name" value="Lum_binding"/>
    <property type="match status" value="2"/>
</dbReference>
<keyword evidence="13" id="KW-1185">Reference proteome</keyword>
<dbReference type="Gene3D" id="2.40.30.20">
    <property type="match status" value="2"/>
</dbReference>
<evidence type="ECO:0000256" key="4">
    <source>
        <dbReference type="ARBA" id="ARBA00012827"/>
    </source>
</evidence>